<name>A0A0C4DXX9_MAGP6</name>
<gene>
    <name evidence="8" type="ORF">MAPG_04886</name>
</gene>
<dbReference type="GO" id="GO:0004758">
    <property type="term" value="F:serine C-palmitoyltransferase activity"/>
    <property type="evidence" value="ECO:0007669"/>
    <property type="project" value="UniProtKB-EC"/>
</dbReference>
<sequence length="687" mass="74122">MASCQDSSDPLVGHPHVSQISKLQELARLGMTRLQVALLSNPVTRVLHSSPSSYQPSPWSGHKHGPLSGPGLFNSHYIEPMFLWQVDCVNGASHNYAGSYLLNEFAEALHKLCLDKLPVTLDSGMLLDAVHEEIARFWSADFAMTTSTGYGANYLAMPALLAMLRDKGRVAVFRDEHCHNSIFTGVYLGMGRLGGVTLGRFAHNNAAMLGKMLDATSPDTIKLVVIEGLYSMEGDVPPLPPWPLSRRNTTSSSLRRGTRLSVHCLPRDLIDIRTGTLSKAVGGIGGYVAGKSAFAQHLSSHPQQPVSTATLVQTLWVIRQPLLARRNLSRLSATAAFCRRELGRLGVYTYGSSNTPVVPVWTGRSSVSTKFPYELRRRGVLASPITTPAVPFWESRVRVNLSADFPPEDPGSGSKVPTPAMVGTSDIKMPELPAETLQDEARSAFDGISRLILQTSREVPPHYRPALLTAAGHASRHMYGMASGGSRWISGTYPPHMTAEDLIAARTGTEAAMTFKDPGISLDSTVAALARPVSGAKRHVMLFPESGSRCIEDGLVLVPPALARKGRLQVLRYADVESAVRCVREAGVPKRTCVTVYIELGDCTNLLQTRTALCEVAQFIGRKTPLTILLHDARSPSPDMFHVSLVPAGERIHAAVFGICAAADARVAYLAGRRISSGSCDKAAIAA</sequence>
<dbReference type="InterPro" id="IPR015422">
    <property type="entry name" value="PyrdxlP-dep_Trfase_small"/>
</dbReference>
<reference evidence="8" key="3">
    <citation type="submission" date="2011-03" db="EMBL/GenBank/DDBJ databases">
        <title>Annotation of Magnaporthe poae ATCC 64411.</title>
        <authorList>
            <person name="Ma L.-J."/>
            <person name="Dead R."/>
            <person name="Young S.K."/>
            <person name="Zeng Q."/>
            <person name="Gargeya S."/>
            <person name="Fitzgerald M."/>
            <person name="Haas B."/>
            <person name="Abouelleil A."/>
            <person name="Alvarado L."/>
            <person name="Arachchi H.M."/>
            <person name="Berlin A."/>
            <person name="Brown A."/>
            <person name="Chapman S.B."/>
            <person name="Chen Z."/>
            <person name="Dunbar C."/>
            <person name="Freedman E."/>
            <person name="Gearin G."/>
            <person name="Gellesch M."/>
            <person name="Goldberg J."/>
            <person name="Griggs A."/>
            <person name="Gujja S."/>
            <person name="Heiman D."/>
            <person name="Howarth C."/>
            <person name="Larson L."/>
            <person name="Lui A."/>
            <person name="MacDonald P.J.P."/>
            <person name="Mehta T."/>
            <person name="Montmayeur A."/>
            <person name="Murphy C."/>
            <person name="Neiman D."/>
            <person name="Pearson M."/>
            <person name="Priest M."/>
            <person name="Roberts A."/>
            <person name="Saif S."/>
            <person name="Shea T."/>
            <person name="Shenoy N."/>
            <person name="Sisk P."/>
            <person name="Stolte C."/>
            <person name="Sykes S."/>
            <person name="Yandava C."/>
            <person name="Wortman J."/>
            <person name="Nusbaum C."/>
            <person name="Birren B."/>
        </authorList>
    </citation>
    <scope>NUCLEOTIDE SEQUENCE</scope>
    <source>
        <strain evidence="8">ATCC 64411</strain>
    </source>
</reference>
<dbReference type="InterPro" id="IPR015424">
    <property type="entry name" value="PyrdxlP-dep_Trfase"/>
</dbReference>
<dbReference type="PANTHER" id="PTHR13693">
    <property type="entry name" value="CLASS II AMINOTRANSFERASE/8-AMINO-7-OXONONANOATE SYNTHASE"/>
    <property type="match status" value="1"/>
</dbReference>
<dbReference type="Gene3D" id="3.90.1150.10">
    <property type="entry name" value="Aspartate Aminotransferase, domain 1"/>
    <property type="match status" value="2"/>
</dbReference>
<keyword evidence="4 8" id="KW-0808">Transferase</keyword>
<evidence type="ECO:0000256" key="4">
    <source>
        <dbReference type="ARBA" id="ARBA00022679"/>
    </source>
</evidence>
<dbReference type="AlphaFoldDB" id="A0A0C4DXX9"/>
<dbReference type="VEuPathDB" id="FungiDB:MAPG_04886"/>
<comment type="similarity">
    <text evidence="2">Belongs to the class-II pyridoxal-phosphate-dependent aminotransferase family.</text>
</comment>
<organism evidence="9 10">
    <name type="scientific">Magnaporthiopsis poae (strain ATCC 64411 / 73-15)</name>
    <name type="common">Kentucky bluegrass fungus</name>
    <name type="synonym">Magnaporthe poae</name>
    <dbReference type="NCBI Taxonomy" id="644358"/>
    <lineage>
        <taxon>Eukaryota</taxon>
        <taxon>Fungi</taxon>
        <taxon>Dikarya</taxon>
        <taxon>Ascomycota</taxon>
        <taxon>Pezizomycotina</taxon>
        <taxon>Sordariomycetes</taxon>
        <taxon>Sordariomycetidae</taxon>
        <taxon>Magnaporthales</taxon>
        <taxon>Magnaporthaceae</taxon>
        <taxon>Magnaporthiopsis</taxon>
    </lineage>
</organism>
<evidence type="ECO:0000256" key="6">
    <source>
        <dbReference type="ARBA" id="ARBA00048528"/>
    </source>
</evidence>
<dbReference type="OMA" id="FNSHYIE"/>
<dbReference type="OrthoDB" id="2382073at2759"/>
<evidence type="ECO:0000256" key="2">
    <source>
        <dbReference type="ARBA" id="ARBA00008392"/>
    </source>
</evidence>
<evidence type="ECO:0000256" key="5">
    <source>
        <dbReference type="ARBA" id="ARBA00022898"/>
    </source>
</evidence>
<dbReference type="SUPFAM" id="SSF53383">
    <property type="entry name" value="PLP-dependent transferases"/>
    <property type="match status" value="2"/>
</dbReference>
<reference evidence="9" key="5">
    <citation type="submission" date="2015-06" db="UniProtKB">
        <authorList>
            <consortium name="EnsemblFungi"/>
        </authorList>
    </citation>
    <scope>IDENTIFICATION</scope>
    <source>
        <strain evidence="9">ATCC 64411</strain>
    </source>
</reference>
<accession>A0A0C4DXX9</accession>
<evidence type="ECO:0000313" key="10">
    <source>
        <dbReference type="Proteomes" id="UP000011715"/>
    </source>
</evidence>
<dbReference type="Pfam" id="PF00155">
    <property type="entry name" value="Aminotran_1_2"/>
    <property type="match status" value="1"/>
</dbReference>
<comment type="cofactor">
    <cofactor evidence="1">
        <name>pyridoxal 5'-phosphate</name>
        <dbReference type="ChEBI" id="CHEBI:597326"/>
    </cofactor>
</comment>
<proteinExistence type="inferred from homology"/>
<dbReference type="InterPro" id="IPR001917">
    <property type="entry name" value="Aminotrans_II_pyridoxalP_BS"/>
</dbReference>
<reference evidence="9" key="4">
    <citation type="journal article" date="2015" name="G3 (Bethesda)">
        <title>Genome sequences of three phytopathogenic species of the Magnaporthaceae family of fungi.</title>
        <authorList>
            <person name="Okagaki L.H."/>
            <person name="Nunes C.C."/>
            <person name="Sailsbery J."/>
            <person name="Clay B."/>
            <person name="Brown D."/>
            <person name="John T."/>
            <person name="Oh Y."/>
            <person name="Young N."/>
            <person name="Fitzgerald M."/>
            <person name="Haas B.J."/>
            <person name="Zeng Q."/>
            <person name="Young S."/>
            <person name="Adiconis X."/>
            <person name="Fan L."/>
            <person name="Levin J.Z."/>
            <person name="Mitchell T.K."/>
            <person name="Okubara P.A."/>
            <person name="Farman M.L."/>
            <person name="Kohn L.M."/>
            <person name="Birren B."/>
            <person name="Ma L.-J."/>
            <person name="Dean R.A."/>
        </authorList>
    </citation>
    <scope>NUCLEOTIDE SEQUENCE</scope>
    <source>
        <strain evidence="9">ATCC 64411 / 73-15</strain>
    </source>
</reference>
<reference evidence="10" key="2">
    <citation type="submission" date="2010-05" db="EMBL/GenBank/DDBJ databases">
        <title>The genome sequence of Magnaporthe poae strain ATCC 64411.</title>
        <authorList>
            <person name="Ma L.-J."/>
            <person name="Dead R."/>
            <person name="Young S."/>
            <person name="Zeng Q."/>
            <person name="Koehrsen M."/>
            <person name="Alvarado L."/>
            <person name="Berlin A."/>
            <person name="Chapman S.B."/>
            <person name="Chen Z."/>
            <person name="Freedman E."/>
            <person name="Gellesch M."/>
            <person name="Goldberg J."/>
            <person name="Griggs A."/>
            <person name="Gujja S."/>
            <person name="Heilman E.R."/>
            <person name="Heiman D."/>
            <person name="Hepburn T."/>
            <person name="Howarth C."/>
            <person name="Jen D."/>
            <person name="Larson L."/>
            <person name="Mehta T."/>
            <person name="Neiman D."/>
            <person name="Pearson M."/>
            <person name="Roberts A."/>
            <person name="Saif S."/>
            <person name="Shea T."/>
            <person name="Shenoy N."/>
            <person name="Sisk P."/>
            <person name="Stolte C."/>
            <person name="Sykes S."/>
            <person name="Walk T."/>
            <person name="White J."/>
            <person name="Yandava C."/>
            <person name="Haas B."/>
            <person name="Nusbaum C."/>
            <person name="Birren B."/>
        </authorList>
    </citation>
    <scope>NUCLEOTIDE SEQUENCE [LARGE SCALE GENOMIC DNA]</scope>
    <source>
        <strain evidence="10">ATCC 64411 / 73-15</strain>
    </source>
</reference>
<evidence type="ECO:0000256" key="1">
    <source>
        <dbReference type="ARBA" id="ARBA00001933"/>
    </source>
</evidence>
<evidence type="ECO:0000313" key="9">
    <source>
        <dbReference type="EnsemblFungi" id="MAPG_04886T0"/>
    </source>
</evidence>
<evidence type="ECO:0000256" key="3">
    <source>
        <dbReference type="ARBA" id="ARBA00013220"/>
    </source>
</evidence>
<dbReference type="InterPro" id="IPR004839">
    <property type="entry name" value="Aminotransferase_I/II_large"/>
</dbReference>
<keyword evidence="5" id="KW-0663">Pyridoxal phosphate</keyword>
<dbReference type="GO" id="GO:0030170">
    <property type="term" value="F:pyridoxal phosphate binding"/>
    <property type="evidence" value="ECO:0007669"/>
    <property type="project" value="InterPro"/>
</dbReference>
<evidence type="ECO:0000313" key="8">
    <source>
        <dbReference type="EMBL" id="KLU85866.1"/>
    </source>
</evidence>
<comment type="catalytic activity">
    <reaction evidence="6">
        <text>L-serine + hexadecanoyl-CoA + H(+) = 3-oxosphinganine + CO2 + CoA</text>
        <dbReference type="Rhea" id="RHEA:14761"/>
        <dbReference type="ChEBI" id="CHEBI:15378"/>
        <dbReference type="ChEBI" id="CHEBI:16526"/>
        <dbReference type="ChEBI" id="CHEBI:33384"/>
        <dbReference type="ChEBI" id="CHEBI:57287"/>
        <dbReference type="ChEBI" id="CHEBI:57379"/>
        <dbReference type="ChEBI" id="CHEBI:58299"/>
        <dbReference type="EC" id="2.3.1.50"/>
    </reaction>
</comment>
<protein>
    <recommendedName>
        <fullName evidence="3">serine C-palmitoyltransferase</fullName>
        <ecNumber evidence="3">2.3.1.50</ecNumber>
    </recommendedName>
</protein>
<dbReference type="EMBL" id="ADBL01001139">
    <property type="status" value="NOT_ANNOTATED_CDS"/>
    <property type="molecule type" value="Genomic_DNA"/>
</dbReference>
<dbReference type="InterPro" id="IPR050087">
    <property type="entry name" value="AON_synthase_class-II"/>
</dbReference>
<dbReference type="PROSITE" id="PS00599">
    <property type="entry name" value="AA_TRANSFER_CLASS_2"/>
    <property type="match status" value="1"/>
</dbReference>
<evidence type="ECO:0000259" key="7">
    <source>
        <dbReference type="Pfam" id="PF00155"/>
    </source>
</evidence>
<dbReference type="PANTHER" id="PTHR13693:SF3">
    <property type="entry name" value="LD36009P"/>
    <property type="match status" value="1"/>
</dbReference>
<dbReference type="InterPro" id="IPR015421">
    <property type="entry name" value="PyrdxlP-dep_Trfase_major"/>
</dbReference>
<dbReference type="Proteomes" id="UP000011715">
    <property type="component" value="Unassembled WGS sequence"/>
</dbReference>
<dbReference type="EC" id="2.3.1.50" evidence="3"/>
<feature type="domain" description="Aminotransferase class I/classII large" evidence="7">
    <location>
        <begin position="272"/>
        <end position="408"/>
    </location>
</feature>
<reference evidence="8" key="1">
    <citation type="submission" date="2010-05" db="EMBL/GenBank/DDBJ databases">
        <title>The Genome Sequence of Magnaporthe poae strain ATCC 64411.</title>
        <authorList>
            <consortium name="The Broad Institute Genome Sequencing Platform"/>
            <consortium name="Broad Institute Genome Sequencing Center for Infectious Disease"/>
            <person name="Ma L.-J."/>
            <person name="Dead R."/>
            <person name="Young S."/>
            <person name="Zeng Q."/>
            <person name="Koehrsen M."/>
            <person name="Alvarado L."/>
            <person name="Berlin A."/>
            <person name="Chapman S.B."/>
            <person name="Chen Z."/>
            <person name="Freedman E."/>
            <person name="Gellesch M."/>
            <person name="Goldberg J."/>
            <person name="Griggs A."/>
            <person name="Gujja S."/>
            <person name="Heilman E.R."/>
            <person name="Heiman D."/>
            <person name="Hepburn T."/>
            <person name="Howarth C."/>
            <person name="Jen D."/>
            <person name="Larson L."/>
            <person name="Mehta T."/>
            <person name="Neiman D."/>
            <person name="Pearson M."/>
            <person name="Roberts A."/>
            <person name="Saif S."/>
            <person name="Shea T."/>
            <person name="Shenoy N."/>
            <person name="Sisk P."/>
            <person name="Stolte C."/>
            <person name="Sykes S."/>
            <person name="Walk T."/>
            <person name="White J."/>
            <person name="Yandava C."/>
            <person name="Haas B."/>
            <person name="Nusbaum C."/>
            <person name="Birren B."/>
        </authorList>
    </citation>
    <scope>NUCLEOTIDE SEQUENCE</scope>
    <source>
        <strain evidence="8">ATCC 64411</strain>
    </source>
</reference>
<keyword evidence="10" id="KW-1185">Reference proteome</keyword>
<dbReference type="eggNOG" id="KOG1357">
    <property type="taxonomic scope" value="Eukaryota"/>
</dbReference>
<dbReference type="Gene3D" id="3.40.640.10">
    <property type="entry name" value="Type I PLP-dependent aspartate aminotransferase-like (Major domain)"/>
    <property type="match status" value="3"/>
</dbReference>
<dbReference type="STRING" id="644358.A0A0C4DXX9"/>
<dbReference type="EnsemblFungi" id="MAPG_04886T0">
    <property type="protein sequence ID" value="MAPG_04886T0"/>
    <property type="gene ID" value="MAPG_04886"/>
</dbReference>
<dbReference type="EMBL" id="GL876969">
    <property type="protein sequence ID" value="KLU85866.1"/>
    <property type="molecule type" value="Genomic_DNA"/>
</dbReference>